<dbReference type="InterPro" id="IPR001356">
    <property type="entry name" value="HD"/>
</dbReference>
<proteinExistence type="predicted"/>
<feature type="compositionally biased region" description="Basic and acidic residues" evidence="3">
    <location>
        <begin position="42"/>
        <end position="56"/>
    </location>
</feature>
<feature type="DNA-binding region" description="Homeobox" evidence="1">
    <location>
        <begin position="99"/>
        <end position="158"/>
    </location>
</feature>
<dbReference type="CDD" id="cd00086">
    <property type="entry name" value="homeodomain"/>
    <property type="match status" value="1"/>
</dbReference>
<dbReference type="EMBL" id="HBII01010091">
    <property type="protein sequence ID" value="CAE0345400.1"/>
    <property type="molecule type" value="Transcribed_RNA"/>
</dbReference>
<dbReference type="GO" id="GO:0003677">
    <property type="term" value="F:DNA binding"/>
    <property type="evidence" value="ECO:0007669"/>
    <property type="project" value="UniProtKB-UniRule"/>
</dbReference>
<protein>
    <recommendedName>
        <fullName evidence="4">Homeobox domain-containing protein</fullName>
    </recommendedName>
</protein>
<comment type="subcellular location">
    <subcellularLocation>
        <location evidence="1 2">Nucleus</location>
    </subcellularLocation>
</comment>
<accession>A0A7S3J5Z7</accession>
<reference evidence="5" key="1">
    <citation type="submission" date="2021-01" db="EMBL/GenBank/DDBJ databases">
        <authorList>
            <person name="Corre E."/>
            <person name="Pelletier E."/>
            <person name="Niang G."/>
            <person name="Scheremetjew M."/>
            <person name="Finn R."/>
            <person name="Kale V."/>
            <person name="Holt S."/>
            <person name="Cochrane G."/>
            <person name="Meng A."/>
            <person name="Brown T."/>
            <person name="Cohen L."/>
        </authorList>
    </citation>
    <scope>NUCLEOTIDE SEQUENCE</scope>
    <source>
        <strain evidence="5">FSP1.4</strain>
    </source>
</reference>
<evidence type="ECO:0000313" key="5">
    <source>
        <dbReference type="EMBL" id="CAE0345400.1"/>
    </source>
</evidence>
<evidence type="ECO:0000259" key="4">
    <source>
        <dbReference type="PROSITE" id="PS50071"/>
    </source>
</evidence>
<evidence type="ECO:0000256" key="1">
    <source>
        <dbReference type="PROSITE-ProRule" id="PRU00108"/>
    </source>
</evidence>
<sequence length="175" mass="20583">MHSPKPIRALVLKEDSLMKLPSEINSQLKKSDSIRSSRSRAAKKEENIQAGFKKKETGNYNHEVQRLLDQVDEEFDNEVPILKVKKQRSTKVAPPANVSIRRHRKKNKKQIEILESHFTMDEEWSLQLVEQLASQLGLEKDQVYKWNWDKRKRLRKKAEKEGKNISIKRKKTKQG</sequence>
<name>A0A7S3J5Z7_9SPIT</name>
<keyword evidence="1 2" id="KW-0539">Nucleus</keyword>
<keyword evidence="1 2" id="KW-0238">DNA-binding</keyword>
<dbReference type="InterPro" id="IPR009057">
    <property type="entry name" value="Homeodomain-like_sf"/>
</dbReference>
<feature type="domain" description="Homeobox" evidence="4">
    <location>
        <begin position="97"/>
        <end position="157"/>
    </location>
</feature>
<gene>
    <name evidence="5" type="ORF">EHAR0213_LOCUS4310</name>
</gene>
<dbReference type="SMART" id="SM00389">
    <property type="entry name" value="HOX"/>
    <property type="match status" value="1"/>
</dbReference>
<evidence type="ECO:0000256" key="3">
    <source>
        <dbReference type="SAM" id="MobiDB-lite"/>
    </source>
</evidence>
<keyword evidence="1 2" id="KW-0371">Homeobox</keyword>
<feature type="region of interest" description="Disordered" evidence="3">
    <location>
        <begin position="155"/>
        <end position="175"/>
    </location>
</feature>
<evidence type="ECO:0000256" key="2">
    <source>
        <dbReference type="RuleBase" id="RU000682"/>
    </source>
</evidence>
<dbReference type="AlphaFoldDB" id="A0A7S3J5Z7"/>
<organism evidence="5">
    <name type="scientific">Euplotes harpa</name>
    <dbReference type="NCBI Taxonomy" id="151035"/>
    <lineage>
        <taxon>Eukaryota</taxon>
        <taxon>Sar</taxon>
        <taxon>Alveolata</taxon>
        <taxon>Ciliophora</taxon>
        <taxon>Intramacronucleata</taxon>
        <taxon>Spirotrichea</taxon>
        <taxon>Hypotrichia</taxon>
        <taxon>Euplotida</taxon>
        <taxon>Euplotidae</taxon>
        <taxon>Euplotes</taxon>
    </lineage>
</organism>
<dbReference type="Pfam" id="PF00046">
    <property type="entry name" value="Homeodomain"/>
    <property type="match status" value="1"/>
</dbReference>
<feature type="region of interest" description="Disordered" evidence="3">
    <location>
        <begin position="23"/>
        <end position="56"/>
    </location>
</feature>
<feature type="compositionally biased region" description="Basic residues" evidence="3">
    <location>
        <begin position="166"/>
        <end position="175"/>
    </location>
</feature>
<dbReference type="GO" id="GO:0005634">
    <property type="term" value="C:nucleus"/>
    <property type="evidence" value="ECO:0007669"/>
    <property type="project" value="UniProtKB-SubCell"/>
</dbReference>
<dbReference type="SUPFAM" id="SSF46689">
    <property type="entry name" value="Homeodomain-like"/>
    <property type="match status" value="1"/>
</dbReference>
<dbReference type="PROSITE" id="PS50071">
    <property type="entry name" value="HOMEOBOX_2"/>
    <property type="match status" value="1"/>
</dbReference>
<dbReference type="Gene3D" id="1.10.10.60">
    <property type="entry name" value="Homeodomain-like"/>
    <property type="match status" value="1"/>
</dbReference>